<dbReference type="PANTHER" id="PTHR22744">
    <property type="entry name" value="HELIX LOOP HELIX PROTEIN 21-RELATED"/>
    <property type="match status" value="1"/>
</dbReference>
<dbReference type="PROSITE" id="PS50097">
    <property type="entry name" value="BTB"/>
    <property type="match status" value="1"/>
</dbReference>
<dbReference type="CDD" id="cd18186">
    <property type="entry name" value="BTB_POZ_ZBTB_KLHL-like"/>
    <property type="match status" value="1"/>
</dbReference>
<dbReference type="InterPro" id="IPR000210">
    <property type="entry name" value="BTB/POZ_dom"/>
</dbReference>
<dbReference type="Pfam" id="PF00651">
    <property type="entry name" value="BTB"/>
    <property type="match status" value="1"/>
</dbReference>
<name>A0AAV5VNG9_9BILA</name>
<reference evidence="3" key="1">
    <citation type="submission" date="2023-10" db="EMBL/GenBank/DDBJ databases">
        <title>Genome assembly of Pristionchus species.</title>
        <authorList>
            <person name="Yoshida K."/>
            <person name="Sommer R.J."/>
        </authorList>
    </citation>
    <scope>NUCLEOTIDE SEQUENCE</scope>
    <source>
        <strain evidence="3">RS5133</strain>
    </source>
</reference>
<protein>
    <recommendedName>
        <fullName evidence="2">BTB domain-containing protein</fullName>
    </recommendedName>
</protein>
<evidence type="ECO:0000313" key="4">
    <source>
        <dbReference type="Proteomes" id="UP001432322"/>
    </source>
</evidence>
<proteinExistence type="predicted"/>
<keyword evidence="4" id="KW-1185">Reference proteome</keyword>
<evidence type="ECO:0000313" key="3">
    <source>
        <dbReference type="EMBL" id="GMT20966.1"/>
    </source>
</evidence>
<gene>
    <name evidence="3" type="ORF">PFISCL1PPCAC_12263</name>
</gene>
<dbReference type="SUPFAM" id="SSF54695">
    <property type="entry name" value="POZ domain"/>
    <property type="match status" value="1"/>
</dbReference>
<feature type="domain" description="BTB" evidence="2">
    <location>
        <begin position="152"/>
        <end position="211"/>
    </location>
</feature>
<dbReference type="InterPro" id="IPR011333">
    <property type="entry name" value="SKP1/BTB/POZ_sf"/>
</dbReference>
<dbReference type="Pfam" id="PF00917">
    <property type="entry name" value="MATH"/>
    <property type="match status" value="1"/>
</dbReference>
<evidence type="ECO:0000256" key="1">
    <source>
        <dbReference type="SAM" id="MobiDB-lite"/>
    </source>
</evidence>
<organism evidence="3 4">
    <name type="scientific">Pristionchus fissidentatus</name>
    <dbReference type="NCBI Taxonomy" id="1538716"/>
    <lineage>
        <taxon>Eukaryota</taxon>
        <taxon>Metazoa</taxon>
        <taxon>Ecdysozoa</taxon>
        <taxon>Nematoda</taxon>
        <taxon>Chromadorea</taxon>
        <taxon>Rhabditida</taxon>
        <taxon>Rhabditina</taxon>
        <taxon>Diplogasteromorpha</taxon>
        <taxon>Diplogasteroidea</taxon>
        <taxon>Neodiplogasteridae</taxon>
        <taxon>Pristionchus</taxon>
    </lineage>
</organism>
<dbReference type="PANTHER" id="PTHR22744:SF14">
    <property type="entry name" value="BTB DOMAIN-CONTAINING PROTEIN-RELATED"/>
    <property type="match status" value="1"/>
</dbReference>
<evidence type="ECO:0000259" key="2">
    <source>
        <dbReference type="PROSITE" id="PS50097"/>
    </source>
</evidence>
<dbReference type="CDD" id="cd00121">
    <property type="entry name" value="MATH"/>
    <property type="match status" value="1"/>
</dbReference>
<comment type="caution">
    <text evidence="3">The sequence shown here is derived from an EMBL/GenBank/DDBJ whole genome shotgun (WGS) entry which is preliminary data.</text>
</comment>
<dbReference type="InterPro" id="IPR002083">
    <property type="entry name" value="MATH/TRAF_dom"/>
</dbReference>
<dbReference type="SMART" id="SM00225">
    <property type="entry name" value="BTB"/>
    <property type="match status" value="1"/>
</dbReference>
<feature type="region of interest" description="Disordered" evidence="1">
    <location>
        <begin position="1"/>
        <end position="25"/>
    </location>
</feature>
<dbReference type="SUPFAM" id="SSF49599">
    <property type="entry name" value="TRAF domain-like"/>
    <property type="match status" value="1"/>
</dbReference>
<dbReference type="Gene3D" id="3.30.710.10">
    <property type="entry name" value="Potassium Channel Kv1.1, Chain A"/>
    <property type="match status" value="1"/>
</dbReference>
<accession>A0AAV5VNG9</accession>
<dbReference type="InterPro" id="IPR008974">
    <property type="entry name" value="TRAF-like"/>
</dbReference>
<sequence>MNFLVHSSDEFSTTSSEEEETGDSGRIKMNLNGVRLNSSEIFSPVHRISGFPWRLRIAANSNGFIRHASLHCDKSSESYLWKCNVSFTISIHNLRSVFKNNCRADFSSWKGGHSGNLIDNYAGRSSVTKVEVEMRVIQDGERFRKKSIFTGGDVTLKINGIGFRVVKKCLADQSPYFEELFFGNFKESNYFQVEIKDVTHEEFSNLLDIIYGNNKATVSIATAKDILKLADRFELKIITDMVENFILSSPLSIHKKLFLSDKYGLGTLQKEMLREYKISSNLIQLSRSVLLDRLSPELTRTLFIKSCRKIDELIDR</sequence>
<dbReference type="AlphaFoldDB" id="A0AAV5VNG9"/>
<dbReference type="Proteomes" id="UP001432322">
    <property type="component" value="Unassembled WGS sequence"/>
</dbReference>
<dbReference type="Gene3D" id="2.60.210.10">
    <property type="entry name" value="Apoptosis, Tumor Necrosis Factor Receptor Associated Protein 2, Chain A"/>
    <property type="match status" value="1"/>
</dbReference>
<dbReference type="EMBL" id="BTSY01000003">
    <property type="protein sequence ID" value="GMT20966.1"/>
    <property type="molecule type" value="Genomic_DNA"/>
</dbReference>